<dbReference type="OrthoDB" id="40134at2759"/>
<dbReference type="EMBL" id="MCGR01000009">
    <property type="protein sequence ID" value="ORY88584.1"/>
    <property type="molecule type" value="Genomic_DNA"/>
</dbReference>
<feature type="transmembrane region" description="Helical" evidence="6">
    <location>
        <begin position="425"/>
        <end position="452"/>
    </location>
</feature>
<dbReference type="Pfam" id="PF01490">
    <property type="entry name" value="Aa_trans"/>
    <property type="match status" value="1"/>
</dbReference>
<gene>
    <name evidence="8" type="ORF">BCR35DRAFT_218466</name>
</gene>
<protein>
    <submittedName>
        <fullName evidence="8">Transmembrane amino acid transporter protein-domain-containing protein</fullName>
    </submittedName>
</protein>
<dbReference type="GO" id="GO:0015179">
    <property type="term" value="F:L-amino acid transmembrane transporter activity"/>
    <property type="evidence" value="ECO:0007669"/>
    <property type="project" value="TreeGrafter"/>
</dbReference>
<keyword evidence="5 6" id="KW-0472">Membrane</keyword>
<dbReference type="InterPro" id="IPR013057">
    <property type="entry name" value="AA_transpt_TM"/>
</dbReference>
<evidence type="ECO:0000256" key="6">
    <source>
        <dbReference type="SAM" id="Phobius"/>
    </source>
</evidence>
<evidence type="ECO:0000256" key="1">
    <source>
        <dbReference type="ARBA" id="ARBA00004141"/>
    </source>
</evidence>
<sequence>MAFNDKKSKDDEEVSISIGGAGSADVQQNADGVFGQFEEGAPNYVNVGWIRAAVLLMKAQIGLGVLGIPSVFSTIGLIPGLIALLVIAVMTSWSSFVVGTFKLKHPEVHSVADVGYIFGGKLGRELLGGAFFLYMIMISGSGMLGVSIALNTLSEHGTCTVVFVVVAAIVVFLLSSIQTLDRVSFLGWVGLISIMAAILTLTGAVGAQDRPSAAPAFPEMWDKNFQLFAHCTWAEAGGALGTLVFAFGGTPAFFNVVAEMRKPSDFPKTVALCQTYVTAVYAIIGAVVYYYCGDYVASPALGSAGPLLKKVCYGLAIPALIVGAVIYTHLPAKYIFVRLFRGSRHLVSNTPMHYIGWIGTVAFCTIIAFVIAEGIPVFGGLIGLVGALFGTIMSMQTMGAMWLYDNNWGARNAEKRQNKSFTYRFLIVWNYFLILGGSFITVLVIHLSVLYLTDPPFPL</sequence>
<feature type="transmembrane region" description="Helical" evidence="6">
    <location>
        <begin position="156"/>
        <end position="174"/>
    </location>
</feature>
<dbReference type="STRING" id="106004.A0A1Y2FX65"/>
<dbReference type="Proteomes" id="UP000193467">
    <property type="component" value="Unassembled WGS sequence"/>
</dbReference>
<evidence type="ECO:0000313" key="8">
    <source>
        <dbReference type="EMBL" id="ORY88584.1"/>
    </source>
</evidence>
<dbReference type="GO" id="GO:0016020">
    <property type="term" value="C:membrane"/>
    <property type="evidence" value="ECO:0007669"/>
    <property type="project" value="UniProtKB-SubCell"/>
</dbReference>
<feature type="transmembrane region" description="Helical" evidence="6">
    <location>
        <begin position="269"/>
        <end position="291"/>
    </location>
</feature>
<organism evidence="8 9">
    <name type="scientific">Leucosporidium creatinivorum</name>
    <dbReference type="NCBI Taxonomy" id="106004"/>
    <lineage>
        <taxon>Eukaryota</taxon>
        <taxon>Fungi</taxon>
        <taxon>Dikarya</taxon>
        <taxon>Basidiomycota</taxon>
        <taxon>Pucciniomycotina</taxon>
        <taxon>Microbotryomycetes</taxon>
        <taxon>Leucosporidiales</taxon>
        <taxon>Leucosporidium</taxon>
    </lineage>
</organism>
<dbReference type="Gene3D" id="1.20.1740.10">
    <property type="entry name" value="Amino acid/polyamine transporter I"/>
    <property type="match status" value="1"/>
</dbReference>
<comment type="similarity">
    <text evidence="2">Belongs to the amino acid/polyamine transporter 2 family.</text>
</comment>
<evidence type="ECO:0000313" key="9">
    <source>
        <dbReference type="Proteomes" id="UP000193467"/>
    </source>
</evidence>
<evidence type="ECO:0000256" key="2">
    <source>
        <dbReference type="ARBA" id="ARBA00008066"/>
    </source>
</evidence>
<evidence type="ECO:0000256" key="4">
    <source>
        <dbReference type="ARBA" id="ARBA00022989"/>
    </source>
</evidence>
<keyword evidence="9" id="KW-1185">Reference proteome</keyword>
<dbReference type="InParanoid" id="A0A1Y2FX65"/>
<feature type="transmembrane region" description="Helical" evidence="6">
    <location>
        <begin position="186"/>
        <end position="207"/>
    </location>
</feature>
<reference evidence="8 9" key="1">
    <citation type="submission" date="2016-07" db="EMBL/GenBank/DDBJ databases">
        <title>Pervasive Adenine N6-methylation of Active Genes in Fungi.</title>
        <authorList>
            <consortium name="DOE Joint Genome Institute"/>
            <person name="Mondo S.J."/>
            <person name="Dannebaum R.O."/>
            <person name="Kuo R.C."/>
            <person name="Labutti K."/>
            <person name="Haridas S."/>
            <person name="Kuo A."/>
            <person name="Salamov A."/>
            <person name="Ahrendt S.R."/>
            <person name="Lipzen A."/>
            <person name="Sullivan W."/>
            <person name="Andreopoulos W.B."/>
            <person name="Clum A."/>
            <person name="Lindquist E."/>
            <person name="Daum C."/>
            <person name="Ramamoorthy G.K."/>
            <person name="Gryganskyi A."/>
            <person name="Culley D."/>
            <person name="Magnuson J.K."/>
            <person name="James T.Y."/>
            <person name="O'Malley M.A."/>
            <person name="Stajich J.E."/>
            <person name="Spatafora J.W."/>
            <person name="Visel A."/>
            <person name="Grigoriev I.V."/>
        </authorList>
    </citation>
    <scope>NUCLEOTIDE SEQUENCE [LARGE SCALE GENOMIC DNA]</scope>
    <source>
        <strain evidence="8 9">62-1032</strain>
    </source>
</reference>
<dbReference type="PANTHER" id="PTHR22950:SF683">
    <property type="entry name" value="AMINO ACID TRANSPORTER (EUROFUNG)"/>
    <property type="match status" value="1"/>
</dbReference>
<evidence type="ECO:0000256" key="3">
    <source>
        <dbReference type="ARBA" id="ARBA00022692"/>
    </source>
</evidence>
<comment type="subcellular location">
    <subcellularLocation>
        <location evidence="1">Membrane</location>
        <topology evidence="1">Multi-pass membrane protein</topology>
    </subcellularLocation>
</comment>
<dbReference type="FunFam" id="1.20.1740.10:FF:000039">
    <property type="entry name" value="Neutral amino acid transporter (Eurofung)"/>
    <property type="match status" value="1"/>
</dbReference>
<comment type="caution">
    <text evidence="8">The sequence shown here is derived from an EMBL/GenBank/DDBJ whole genome shotgun (WGS) entry which is preliminary data.</text>
</comment>
<keyword evidence="4 6" id="KW-1133">Transmembrane helix</keyword>
<feature type="domain" description="Amino acid transporter transmembrane" evidence="7">
    <location>
        <begin position="48"/>
        <end position="440"/>
    </location>
</feature>
<feature type="transmembrane region" description="Helical" evidence="6">
    <location>
        <begin position="131"/>
        <end position="150"/>
    </location>
</feature>
<name>A0A1Y2FX65_9BASI</name>
<feature type="transmembrane region" description="Helical" evidence="6">
    <location>
        <begin position="227"/>
        <end position="257"/>
    </location>
</feature>
<feature type="transmembrane region" description="Helical" evidence="6">
    <location>
        <begin position="52"/>
        <end position="72"/>
    </location>
</feature>
<proteinExistence type="inferred from homology"/>
<dbReference type="PANTHER" id="PTHR22950">
    <property type="entry name" value="AMINO ACID TRANSPORTER"/>
    <property type="match status" value="1"/>
</dbReference>
<keyword evidence="3 6" id="KW-0812">Transmembrane</keyword>
<feature type="transmembrane region" description="Helical" evidence="6">
    <location>
        <begin position="378"/>
        <end position="404"/>
    </location>
</feature>
<feature type="transmembrane region" description="Helical" evidence="6">
    <location>
        <begin position="311"/>
        <end position="330"/>
    </location>
</feature>
<accession>A0A1Y2FX65</accession>
<evidence type="ECO:0000256" key="5">
    <source>
        <dbReference type="ARBA" id="ARBA00023136"/>
    </source>
</evidence>
<dbReference type="AlphaFoldDB" id="A0A1Y2FX65"/>
<feature type="transmembrane region" description="Helical" evidence="6">
    <location>
        <begin position="78"/>
        <end position="101"/>
    </location>
</feature>
<feature type="transmembrane region" description="Helical" evidence="6">
    <location>
        <begin position="351"/>
        <end position="372"/>
    </location>
</feature>
<evidence type="ECO:0000259" key="7">
    <source>
        <dbReference type="Pfam" id="PF01490"/>
    </source>
</evidence>